<evidence type="ECO:0000256" key="7">
    <source>
        <dbReference type="SAM" id="Phobius"/>
    </source>
</evidence>
<feature type="transmembrane region" description="Helical" evidence="7">
    <location>
        <begin position="195"/>
        <end position="219"/>
    </location>
</feature>
<evidence type="ECO:0000256" key="5">
    <source>
        <dbReference type="ARBA" id="ARBA00023136"/>
    </source>
</evidence>
<keyword evidence="3 7" id="KW-0812">Transmembrane</keyword>
<dbReference type="PANTHER" id="PTHR34390">
    <property type="entry name" value="UPF0442 PROTEIN YJJB-RELATED"/>
    <property type="match status" value="1"/>
</dbReference>
<comment type="subcellular location">
    <subcellularLocation>
        <location evidence="1">Cell membrane</location>
        <topology evidence="1">Multi-pass membrane protein</topology>
    </subcellularLocation>
</comment>
<feature type="domain" description="Threonine/Serine exporter ThrE" evidence="9">
    <location>
        <begin position="308"/>
        <end position="433"/>
    </location>
</feature>
<evidence type="ECO:0000256" key="6">
    <source>
        <dbReference type="ARBA" id="ARBA00034125"/>
    </source>
</evidence>
<dbReference type="Proteomes" id="UP000051084">
    <property type="component" value="Unassembled WGS sequence"/>
</dbReference>
<dbReference type="PATRIC" id="fig|1423742.4.peg.504"/>
<feature type="transmembrane region" description="Helical" evidence="7">
    <location>
        <begin position="302"/>
        <end position="322"/>
    </location>
</feature>
<dbReference type="InterPro" id="IPR010619">
    <property type="entry name" value="ThrE-like_N"/>
</dbReference>
<dbReference type="EMBL" id="AZGC01000013">
    <property type="protein sequence ID" value="KRL96042.1"/>
    <property type="molecule type" value="Genomic_DNA"/>
</dbReference>
<feature type="domain" description="Threonine/serine exporter-like N-terminal" evidence="8">
    <location>
        <begin position="42"/>
        <end position="284"/>
    </location>
</feature>
<comment type="caution">
    <text evidence="10">The sequence shown here is derived from an EMBL/GenBank/DDBJ whole genome shotgun (WGS) entry which is preliminary data.</text>
</comment>
<gene>
    <name evidence="10" type="ORF">FC21_GL000482</name>
</gene>
<dbReference type="GO" id="GO:0015744">
    <property type="term" value="P:succinate transport"/>
    <property type="evidence" value="ECO:0007669"/>
    <property type="project" value="TreeGrafter"/>
</dbReference>
<dbReference type="InterPro" id="IPR050539">
    <property type="entry name" value="ThrE_Dicarb/AminoAcid_Exp"/>
</dbReference>
<evidence type="ECO:0000313" key="10">
    <source>
        <dbReference type="EMBL" id="KRL96042.1"/>
    </source>
</evidence>
<accession>A0A0R1UWU6</accession>
<feature type="transmembrane region" description="Helical" evidence="7">
    <location>
        <begin position="352"/>
        <end position="371"/>
    </location>
</feature>
<comment type="similarity">
    <text evidence="6">Belongs to the ThrE exporter (TC 2.A.79) family.</text>
</comment>
<name>A0A0R1UWU6_9LACO</name>
<evidence type="ECO:0000313" key="11">
    <source>
        <dbReference type="Proteomes" id="UP000051084"/>
    </source>
</evidence>
<keyword evidence="4 7" id="KW-1133">Transmembrane helix</keyword>
<feature type="transmembrane region" description="Helical" evidence="7">
    <location>
        <begin position="153"/>
        <end position="183"/>
    </location>
</feature>
<proteinExistence type="inferred from homology"/>
<feature type="transmembrane region" description="Helical" evidence="7">
    <location>
        <begin position="380"/>
        <end position="398"/>
    </location>
</feature>
<reference evidence="10 11" key="1">
    <citation type="journal article" date="2015" name="Genome Announc.">
        <title>Expanding the biotechnology potential of lactobacilli through comparative genomics of 213 strains and associated genera.</title>
        <authorList>
            <person name="Sun Z."/>
            <person name="Harris H.M."/>
            <person name="McCann A."/>
            <person name="Guo C."/>
            <person name="Argimon S."/>
            <person name="Zhang W."/>
            <person name="Yang X."/>
            <person name="Jeffery I.B."/>
            <person name="Cooney J.C."/>
            <person name="Kagawa T.F."/>
            <person name="Liu W."/>
            <person name="Song Y."/>
            <person name="Salvetti E."/>
            <person name="Wrobel A."/>
            <person name="Rasinkangas P."/>
            <person name="Parkhill J."/>
            <person name="Rea M.C."/>
            <person name="O'Sullivan O."/>
            <person name="Ritari J."/>
            <person name="Douillard F.P."/>
            <person name="Paul Ross R."/>
            <person name="Yang R."/>
            <person name="Briner A.E."/>
            <person name="Felis G.E."/>
            <person name="de Vos W.M."/>
            <person name="Barrangou R."/>
            <person name="Klaenhammer T.R."/>
            <person name="Caufield P.W."/>
            <person name="Cui Y."/>
            <person name="Zhang H."/>
            <person name="O'Toole P.W."/>
        </authorList>
    </citation>
    <scope>NUCLEOTIDE SEQUENCE [LARGE SCALE GENOMIC DNA]</scope>
    <source>
        <strain evidence="10 11">DSM 18793</strain>
    </source>
</reference>
<keyword evidence="5 7" id="KW-0472">Membrane</keyword>
<evidence type="ECO:0000256" key="2">
    <source>
        <dbReference type="ARBA" id="ARBA00022475"/>
    </source>
</evidence>
<feature type="transmembrane region" description="Helical" evidence="7">
    <location>
        <begin position="231"/>
        <end position="253"/>
    </location>
</feature>
<evidence type="ECO:0000256" key="1">
    <source>
        <dbReference type="ARBA" id="ARBA00004651"/>
    </source>
</evidence>
<keyword evidence="2" id="KW-1003">Cell membrane</keyword>
<dbReference type="GO" id="GO:0022857">
    <property type="term" value="F:transmembrane transporter activity"/>
    <property type="evidence" value="ECO:0007669"/>
    <property type="project" value="InterPro"/>
</dbReference>
<protein>
    <submittedName>
        <fullName evidence="10">Integral membrane protein</fullName>
    </submittedName>
</protein>
<dbReference type="STRING" id="417373.GCA_001570685_00451"/>
<organism evidence="10 11">
    <name type="scientific">Limosilactobacillus equigenerosi DSM 18793 = JCM 14505</name>
    <dbReference type="NCBI Taxonomy" id="1423742"/>
    <lineage>
        <taxon>Bacteria</taxon>
        <taxon>Bacillati</taxon>
        <taxon>Bacillota</taxon>
        <taxon>Bacilli</taxon>
        <taxon>Lactobacillales</taxon>
        <taxon>Lactobacillaceae</taxon>
        <taxon>Limosilactobacillus</taxon>
    </lineage>
</organism>
<feature type="transmembrane region" description="Helical" evidence="7">
    <location>
        <begin position="265"/>
        <end position="290"/>
    </location>
</feature>
<evidence type="ECO:0000256" key="4">
    <source>
        <dbReference type="ARBA" id="ARBA00022989"/>
    </source>
</evidence>
<keyword evidence="11" id="KW-1185">Reference proteome</keyword>
<evidence type="ECO:0000256" key="3">
    <source>
        <dbReference type="ARBA" id="ARBA00022692"/>
    </source>
</evidence>
<dbReference type="GO" id="GO:0005886">
    <property type="term" value="C:plasma membrane"/>
    <property type="evidence" value="ECO:0007669"/>
    <property type="project" value="UniProtKB-SubCell"/>
</dbReference>
<dbReference type="Pfam" id="PF06738">
    <property type="entry name" value="ThrE"/>
    <property type="match status" value="1"/>
</dbReference>
<feature type="transmembrane region" description="Helical" evidence="7">
    <location>
        <begin position="418"/>
        <end position="436"/>
    </location>
</feature>
<dbReference type="PANTHER" id="PTHR34390:SF2">
    <property type="entry name" value="SUCCINATE TRANSPORTER SUBUNIT YJJP-RELATED"/>
    <property type="match status" value="1"/>
</dbReference>
<evidence type="ECO:0000259" key="8">
    <source>
        <dbReference type="Pfam" id="PF06738"/>
    </source>
</evidence>
<sequence length="444" mass="48375">MDTNDELANYQQHMSMPWDQLVQSDDDLPALKASMIERTVTVGRIGIMILSCGTGAWRVRDAMNIVARALNLTCTADIGLTSISYTCVEGTHSYTQVLSLPGSGVNMTRLNELEALVKEIELSNREWSVAEIHERLKNISHERGNYTRLQRGLAAGIACAAFVFLLGGGPIEMLCTFFGAGIGNYVRRILLDRKIMVMISVAVAVVVACCMYLGVFEVIHHLTGINFRHESGYIGAMLFIIPGFPLITSGLDISKVDMRSGLERLGFATMVIGVGTLAGWLTAMVCGLHPEDFAPQMLTPGILMLLRVICSFFGVFGFSIMFNSTVRMAALAGLIGAVANTLRLTLVDMHLVAGAAAFIGALTAGLLASIIRKRVGYPRIAITIPSVVIMVPGLYLYRGIFNFGMMNVGTSAEWLMKAIQIMVFIPLGLTFARVLTDPKWRHTN</sequence>
<dbReference type="Pfam" id="PF12821">
    <property type="entry name" value="ThrE_2"/>
    <property type="match status" value="1"/>
</dbReference>
<dbReference type="AlphaFoldDB" id="A0A0R1UWU6"/>
<evidence type="ECO:0000259" key="9">
    <source>
        <dbReference type="Pfam" id="PF12821"/>
    </source>
</evidence>
<dbReference type="InterPro" id="IPR024528">
    <property type="entry name" value="ThrE_2"/>
</dbReference>